<dbReference type="InterPro" id="IPR036390">
    <property type="entry name" value="WH_DNA-bd_sf"/>
</dbReference>
<keyword evidence="4" id="KW-1185">Reference proteome</keyword>
<dbReference type="PANTHER" id="PTHR33164:SF57">
    <property type="entry name" value="MARR-FAMILY TRANSCRIPTIONAL REGULATOR"/>
    <property type="match status" value="1"/>
</dbReference>
<dbReference type="PROSITE" id="PS50995">
    <property type="entry name" value="HTH_MARR_2"/>
    <property type="match status" value="1"/>
</dbReference>
<feature type="region of interest" description="Disordered" evidence="1">
    <location>
        <begin position="1"/>
        <end position="53"/>
    </location>
</feature>
<dbReference type="PRINTS" id="PR00598">
    <property type="entry name" value="HTHMARR"/>
</dbReference>
<sequence>MTETSGPAGVPAGGTSPDPAPSAAPDGAAPDGAAPAGGAPPMPTPAPPPDKDTAIEDLEQELSVLWRRARASSHRIAREVHPDMEPSAYGLMVLLHQQGAMRLTDLAAAVGVGKPSLSRQIGMLQALGLVEKHTDPVDGRAQPINLTAVGTARLEGTAAARKERSRQTWAGWEPEELQTLVGLLHKLNASVRPAGEVEELPGSEETRPD</sequence>
<proteinExistence type="predicted"/>
<dbReference type="Gene3D" id="1.10.10.10">
    <property type="entry name" value="Winged helix-like DNA-binding domain superfamily/Winged helix DNA-binding domain"/>
    <property type="match status" value="1"/>
</dbReference>
<dbReference type="Proteomes" id="UP001059859">
    <property type="component" value="Chromosome"/>
</dbReference>
<dbReference type="PANTHER" id="PTHR33164">
    <property type="entry name" value="TRANSCRIPTIONAL REGULATOR, MARR FAMILY"/>
    <property type="match status" value="1"/>
</dbReference>
<reference evidence="3" key="1">
    <citation type="submission" date="2022-09" db="EMBL/GenBank/DDBJ databases">
        <title>Novel species in genus Arthrobacter.</title>
        <authorList>
            <person name="Liu Y."/>
        </authorList>
    </citation>
    <scope>NUCLEOTIDE SEQUENCE</scope>
    <source>
        <strain evidence="3">Zg-Y815</strain>
    </source>
</reference>
<feature type="compositionally biased region" description="Low complexity" evidence="1">
    <location>
        <begin position="13"/>
        <end position="37"/>
    </location>
</feature>
<evidence type="ECO:0000256" key="1">
    <source>
        <dbReference type="SAM" id="MobiDB-lite"/>
    </source>
</evidence>
<dbReference type="RefSeq" id="WP_260653278.1">
    <property type="nucleotide sequence ID" value="NZ_CP104275.1"/>
</dbReference>
<feature type="compositionally biased region" description="Pro residues" evidence="1">
    <location>
        <begin position="38"/>
        <end position="48"/>
    </location>
</feature>
<dbReference type="InterPro" id="IPR036388">
    <property type="entry name" value="WH-like_DNA-bd_sf"/>
</dbReference>
<evidence type="ECO:0000313" key="4">
    <source>
        <dbReference type="Proteomes" id="UP001059859"/>
    </source>
</evidence>
<organism evidence="3 4">
    <name type="scientific">Arthrobacter zhaoxinii</name>
    <dbReference type="NCBI Taxonomy" id="2964616"/>
    <lineage>
        <taxon>Bacteria</taxon>
        <taxon>Bacillati</taxon>
        <taxon>Actinomycetota</taxon>
        <taxon>Actinomycetes</taxon>
        <taxon>Micrococcales</taxon>
        <taxon>Micrococcaceae</taxon>
        <taxon>Arthrobacter</taxon>
    </lineage>
</organism>
<evidence type="ECO:0000313" key="3">
    <source>
        <dbReference type="EMBL" id="UWX98143.1"/>
    </source>
</evidence>
<protein>
    <submittedName>
        <fullName evidence="3">MarR family winged helix-turn-helix transcriptional regulator</fullName>
    </submittedName>
</protein>
<accession>A0ABY5YVP7</accession>
<dbReference type="SMART" id="SM00347">
    <property type="entry name" value="HTH_MARR"/>
    <property type="match status" value="1"/>
</dbReference>
<dbReference type="EMBL" id="CP104275">
    <property type="protein sequence ID" value="UWX98143.1"/>
    <property type="molecule type" value="Genomic_DNA"/>
</dbReference>
<dbReference type="Pfam" id="PF12802">
    <property type="entry name" value="MarR_2"/>
    <property type="match status" value="1"/>
</dbReference>
<name>A0ABY5YVP7_9MICC</name>
<evidence type="ECO:0000259" key="2">
    <source>
        <dbReference type="PROSITE" id="PS50995"/>
    </source>
</evidence>
<dbReference type="SUPFAM" id="SSF46785">
    <property type="entry name" value="Winged helix' DNA-binding domain"/>
    <property type="match status" value="1"/>
</dbReference>
<dbReference type="InterPro" id="IPR000835">
    <property type="entry name" value="HTH_MarR-typ"/>
</dbReference>
<feature type="domain" description="HTH marR-type" evidence="2">
    <location>
        <begin position="55"/>
        <end position="189"/>
    </location>
</feature>
<dbReference type="InterPro" id="IPR039422">
    <property type="entry name" value="MarR/SlyA-like"/>
</dbReference>
<gene>
    <name evidence="3" type="ORF">N2K95_05640</name>
</gene>